<dbReference type="Proteomes" id="UP000579281">
    <property type="component" value="Unassembled WGS sequence"/>
</dbReference>
<evidence type="ECO:0008006" key="3">
    <source>
        <dbReference type="Google" id="ProtNLM"/>
    </source>
</evidence>
<dbReference type="RefSeq" id="WP_184311999.1">
    <property type="nucleotide sequence ID" value="NZ_JACHEN010000024.1"/>
</dbReference>
<dbReference type="SUPFAM" id="SSF160719">
    <property type="entry name" value="gpW/gp25-like"/>
    <property type="match status" value="1"/>
</dbReference>
<dbReference type="AlphaFoldDB" id="A0A841L2Y0"/>
<accession>A0A841L2Y0</accession>
<gene>
    <name evidence="1" type="ORF">HNQ80_003623</name>
</gene>
<organism evidence="1 2">
    <name type="scientific">Anaerosolibacter carboniphilus</name>
    <dbReference type="NCBI Taxonomy" id="1417629"/>
    <lineage>
        <taxon>Bacteria</taxon>
        <taxon>Bacillati</taxon>
        <taxon>Bacillota</taxon>
        <taxon>Clostridia</taxon>
        <taxon>Peptostreptococcales</taxon>
        <taxon>Thermotaleaceae</taxon>
        <taxon>Anaerosolibacter</taxon>
    </lineage>
</organism>
<dbReference type="EMBL" id="JACHEN010000024">
    <property type="protein sequence ID" value="MBB6217502.1"/>
    <property type="molecule type" value="Genomic_DNA"/>
</dbReference>
<evidence type="ECO:0000313" key="1">
    <source>
        <dbReference type="EMBL" id="MBB6217502.1"/>
    </source>
</evidence>
<reference evidence="1 2" key="1">
    <citation type="submission" date="2020-08" db="EMBL/GenBank/DDBJ databases">
        <title>Genomic Encyclopedia of Type Strains, Phase IV (KMG-IV): sequencing the most valuable type-strain genomes for metagenomic binning, comparative biology and taxonomic classification.</title>
        <authorList>
            <person name="Goeker M."/>
        </authorList>
    </citation>
    <scope>NUCLEOTIDE SEQUENCE [LARGE SCALE GENOMIC DNA]</scope>
    <source>
        <strain evidence="1 2">DSM 103526</strain>
    </source>
</reference>
<dbReference type="InterPro" id="IPR020288">
    <property type="entry name" value="Sheath_initiator"/>
</dbReference>
<dbReference type="Pfam" id="PF10934">
    <property type="entry name" value="Sheath_initiator"/>
    <property type="match status" value="1"/>
</dbReference>
<dbReference type="Gene3D" id="3.10.450.40">
    <property type="match status" value="1"/>
</dbReference>
<proteinExistence type="predicted"/>
<comment type="caution">
    <text evidence="1">The sequence shown here is derived from an EMBL/GenBank/DDBJ whole genome shotgun (WGS) entry which is preliminary data.</text>
</comment>
<sequence length="167" mass="19483">MLPEIAQLEFHVDTQEEQVELGKSFLFIFNKDNFEKEDYAKWGFKEEEIEEKVKEGDFLLKDGRLIRVDGMEALKIWIIKVLKTEKSKYKIYDDTDYGAGLEDLMGQTLPIDFVESELKREIKSALEKHPRIKSISNLQTTRDGARVIVEFTVNLVEGNTFNQEVIF</sequence>
<keyword evidence="2" id="KW-1185">Reference proteome</keyword>
<protein>
    <recommendedName>
        <fullName evidence="3">DUF2634 domain-containing protein</fullName>
    </recommendedName>
</protein>
<name>A0A841L2Y0_9FIRM</name>
<evidence type="ECO:0000313" key="2">
    <source>
        <dbReference type="Proteomes" id="UP000579281"/>
    </source>
</evidence>